<dbReference type="EMBL" id="SSWX01000057">
    <property type="protein sequence ID" value="THJ30087.1"/>
    <property type="molecule type" value="Genomic_DNA"/>
</dbReference>
<dbReference type="Proteomes" id="UP000306236">
    <property type="component" value="Unassembled WGS sequence"/>
</dbReference>
<dbReference type="RefSeq" id="WP_136408018.1">
    <property type="nucleotide sequence ID" value="NZ_SSWX01000057.1"/>
</dbReference>
<dbReference type="SMART" id="SM00860">
    <property type="entry name" value="SMI1_KNR4"/>
    <property type="match status" value="1"/>
</dbReference>
<dbReference type="AlphaFoldDB" id="A0A4S5BD30"/>
<dbReference type="OrthoDB" id="9153086at2"/>
<dbReference type="Pfam" id="PF09346">
    <property type="entry name" value="SMI1_KNR4"/>
    <property type="match status" value="1"/>
</dbReference>
<feature type="domain" description="Knr4/Smi1-like" evidence="1">
    <location>
        <begin position="42"/>
        <end position="177"/>
    </location>
</feature>
<dbReference type="InterPro" id="IPR037883">
    <property type="entry name" value="Knr4/Smi1-like_sf"/>
</dbReference>
<comment type="caution">
    <text evidence="2">The sequence shown here is derived from an EMBL/GenBank/DDBJ whole genome shotgun (WGS) entry which is preliminary data.</text>
</comment>
<dbReference type="Gene3D" id="3.40.1580.10">
    <property type="entry name" value="SMI1/KNR4-like"/>
    <property type="match status" value="1"/>
</dbReference>
<sequence>MELTFKNPGYSIDELNKLIQRGVKYDKRTKKELLLAQETPRTASPSSINEIEQKQKIILPDDYKLFLIKNNGGIPSLKNFIINKKEKSTIRFFFSTDCLYHQASLEANIEGFKGRAPTEMLPIAEDVGGNYILISSSDSEYGNLFFWDHELEADKEKQPYRKNIKKIAQSLDEFLQSLS</sequence>
<dbReference type="SUPFAM" id="SSF160631">
    <property type="entry name" value="SMI1/KNR4-like"/>
    <property type="match status" value="1"/>
</dbReference>
<evidence type="ECO:0000313" key="3">
    <source>
        <dbReference type="Proteomes" id="UP000306236"/>
    </source>
</evidence>
<protein>
    <submittedName>
        <fullName evidence="2">SMI1/KNR4 family protein</fullName>
    </submittedName>
</protein>
<evidence type="ECO:0000313" key="2">
    <source>
        <dbReference type="EMBL" id="THJ30087.1"/>
    </source>
</evidence>
<evidence type="ECO:0000259" key="1">
    <source>
        <dbReference type="SMART" id="SM00860"/>
    </source>
</evidence>
<proteinExistence type="predicted"/>
<accession>A0A4S5BD30</accession>
<dbReference type="InterPro" id="IPR018958">
    <property type="entry name" value="Knr4/Smi1-like_dom"/>
</dbReference>
<name>A0A4S5BD30_9BURK</name>
<keyword evidence="3" id="KW-1185">Reference proteome</keyword>
<gene>
    <name evidence="2" type="ORF">E8K88_17865</name>
</gene>
<reference evidence="2 3" key="1">
    <citation type="submission" date="2019-04" db="EMBL/GenBank/DDBJ databases">
        <title>Lampropedia sp YIM MLB12 draf genome.</title>
        <authorList>
            <person name="Wang Y.-X."/>
        </authorList>
    </citation>
    <scope>NUCLEOTIDE SEQUENCE [LARGE SCALE GENOMIC DNA]</scope>
    <source>
        <strain evidence="2 3">YIM MLB12</strain>
    </source>
</reference>
<organism evidence="2 3">
    <name type="scientific">Lampropedia aestuarii</name>
    <dbReference type="NCBI Taxonomy" id="2562762"/>
    <lineage>
        <taxon>Bacteria</taxon>
        <taxon>Pseudomonadati</taxon>
        <taxon>Pseudomonadota</taxon>
        <taxon>Betaproteobacteria</taxon>
        <taxon>Burkholderiales</taxon>
        <taxon>Comamonadaceae</taxon>
        <taxon>Lampropedia</taxon>
    </lineage>
</organism>